<comment type="function">
    <text evidence="8">Involved in pre-mRNA splicing.</text>
</comment>
<dbReference type="STRING" id="104452.A0A0L7KYK4"/>
<evidence type="ECO:0000259" key="10">
    <source>
        <dbReference type="Pfam" id="PF11708"/>
    </source>
</evidence>
<evidence type="ECO:0000313" key="12">
    <source>
        <dbReference type="Proteomes" id="UP000037510"/>
    </source>
</evidence>
<keyword evidence="12" id="KW-1185">Reference proteome</keyword>
<dbReference type="Proteomes" id="UP000037510">
    <property type="component" value="Unassembled WGS sequence"/>
</dbReference>
<accession>A0A0L7KYK4</accession>
<feature type="region of interest" description="Disordered" evidence="9">
    <location>
        <begin position="314"/>
        <end position="336"/>
    </location>
</feature>
<evidence type="ECO:0000256" key="8">
    <source>
        <dbReference type="RuleBase" id="RU367071"/>
    </source>
</evidence>
<feature type="region of interest" description="Disordered" evidence="9">
    <location>
        <begin position="550"/>
        <end position="619"/>
    </location>
</feature>
<feature type="domain" description="Pre-mRNA-splicing factor SLU7" evidence="10">
    <location>
        <begin position="290"/>
        <end position="337"/>
    </location>
</feature>
<evidence type="ECO:0000313" key="11">
    <source>
        <dbReference type="EMBL" id="KOB68302.1"/>
    </source>
</evidence>
<organism evidence="11 12">
    <name type="scientific">Operophtera brumata</name>
    <name type="common">Winter moth</name>
    <name type="synonym">Phalaena brumata</name>
    <dbReference type="NCBI Taxonomy" id="104452"/>
    <lineage>
        <taxon>Eukaryota</taxon>
        <taxon>Metazoa</taxon>
        <taxon>Ecdysozoa</taxon>
        <taxon>Arthropoda</taxon>
        <taxon>Hexapoda</taxon>
        <taxon>Insecta</taxon>
        <taxon>Pterygota</taxon>
        <taxon>Neoptera</taxon>
        <taxon>Endopterygota</taxon>
        <taxon>Lepidoptera</taxon>
        <taxon>Glossata</taxon>
        <taxon>Ditrysia</taxon>
        <taxon>Geometroidea</taxon>
        <taxon>Geometridae</taxon>
        <taxon>Larentiinae</taxon>
        <taxon>Operophtera</taxon>
    </lineage>
</organism>
<keyword evidence="6 8" id="KW-0508">mRNA splicing</keyword>
<evidence type="ECO:0000256" key="9">
    <source>
        <dbReference type="SAM" id="MobiDB-lite"/>
    </source>
</evidence>
<dbReference type="InterPro" id="IPR039974">
    <property type="entry name" value="Splicing_factor_SLU7"/>
</dbReference>
<protein>
    <recommendedName>
        <fullName evidence="3 8">Pre-mRNA-splicing factor SLU7</fullName>
    </recommendedName>
</protein>
<comment type="subunit">
    <text evidence="8">Associated with the spliceosome.</text>
</comment>
<evidence type="ECO:0000256" key="5">
    <source>
        <dbReference type="ARBA" id="ARBA00022728"/>
    </source>
</evidence>
<dbReference type="EMBL" id="JTDY01004314">
    <property type="protein sequence ID" value="KOB68302.1"/>
    <property type="molecule type" value="Genomic_DNA"/>
</dbReference>
<feature type="region of interest" description="Disordered" evidence="9">
    <location>
        <begin position="1"/>
        <end position="60"/>
    </location>
</feature>
<feature type="domain" description="Pre-mRNA-splicing factor SLU7" evidence="10">
    <location>
        <begin position="397"/>
        <end position="507"/>
    </location>
</feature>
<dbReference type="GO" id="GO:0030628">
    <property type="term" value="F:pre-mRNA 3'-splice site binding"/>
    <property type="evidence" value="ECO:0007669"/>
    <property type="project" value="UniProtKB-UniRule"/>
</dbReference>
<evidence type="ECO:0000256" key="3">
    <source>
        <dbReference type="ARBA" id="ARBA00021377"/>
    </source>
</evidence>
<name>A0A0L7KYK4_OPEBR</name>
<feature type="domain" description="Pre-mRNA-splicing factor SLU7" evidence="10">
    <location>
        <begin position="201"/>
        <end position="244"/>
    </location>
</feature>
<dbReference type="GO" id="GO:0005681">
    <property type="term" value="C:spliceosomal complex"/>
    <property type="evidence" value="ECO:0007669"/>
    <property type="project" value="UniProtKB-UniRule"/>
</dbReference>
<comment type="caution">
    <text evidence="11">The sequence shown here is derived from an EMBL/GenBank/DDBJ whole genome shotgun (WGS) entry which is preliminary data.</text>
</comment>
<feature type="region of interest" description="Disordered" evidence="9">
    <location>
        <begin position="220"/>
        <end position="245"/>
    </location>
</feature>
<reference evidence="11 12" key="1">
    <citation type="journal article" date="2015" name="Genome Biol. Evol.">
        <title>The genome of winter moth (Operophtera brumata) provides a genomic perspective on sexual dimorphism and phenology.</title>
        <authorList>
            <person name="Derks M.F."/>
            <person name="Smit S."/>
            <person name="Salis L."/>
            <person name="Schijlen E."/>
            <person name="Bossers A."/>
            <person name="Mateman C."/>
            <person name="Pijl A.S."/>
            <person name="de Ridder D."/>
            <person name="Groenen M.A."/>
            <person name="Visser M.E."/>
            <person name="Megens H.J."/>
        </authorList>
    </citation>
    <scope>NUCLEOTIDE SEQUENCE [LARGE SCALE GENOMIC DNA]</scope>
    <source>
        <strain evidence="11">WM2013NL</strain>
        <tissue evidence="11">Head and thorax</tissue>
    </source>
</reference>
<comment type="similarity">
    <text evidence="2 8">Belongs to the SLU7 family.</text>
</comment>
<keyword evidence="5 8" id="KW-0747">Spliceosome</keyword>
<evidence type="ECO:0000256" key="1">
    <source>
        <dbReference type="ARBA" id="ARBA00004123"/>
    </source>
</evidence>
<evidence type="ECO:0000256" key="7">
    <source>
        <dbReference type="ARBA" id="ARBA00023242"/>
    </source>
</evidence>
<keyword evidence="7 8" id="KW-0539">Nucleus</keyword>
<evidence type="ECO:0000256" key="4">
    <source>
        <dbReference type="ARBA" id="ARBA00022664"/>
    </source>
</evidence>
<comment type="subcellular location">
    <subcellularLocation>
        <location evidence="1 8">Nucleus</location>
    </subcellularLocation>
</comment>
<proteinExistence type="inferred from homology"/>
<evidence type="ECO:0000256" key="6">
    <source>
        <dbReference type="ARBA" id="ARBA00023187"/>
    </source>
</evidence>
<dbReference type="PANTHER" id="PTHR12942">
    <property type="entry name" value="STEP II SPLICING FACTOR SLU7"/>
    <property type="match status" value="1"/>
</dbReference>
<dbReference type="InterPro" id="IPR021715">
    <property type="entry name" value="Slu7_dom"/>
</dbReference>
<dbReference type="PANTHER" id="PTHR12942:SF2">
    <property type="entry name" value="PRE-MRNA-SPLICING FACTOR SLU7"/>
    <property type="match status" value="1"/>
</dbReference>
<feature type="compositionally biased region" description="Basic and acidic residues" evidence="9">
    <location>
        <begin position="583"/>
        <end position="606"/>
    </location>
</feature>
<gene>
    <name evidence="11" type="ORF">OBRU01_17515</name>
</gene>
<feature type="compositionally biased region" description="Basic residues" evidence="9">
    <location>
        <begin position="573"/>
        <end position="582"/>
    </location>
</feature>
<feature type="compositionally biased region" description="Basic and acidic residues" evidence="9">
    <location>
        <begin position="563"/>
        <end position="572"/>
    </location>
</feature>
<feature type="compositionally biased region" description="Basic and acidic residues" evidence="9">
    <location>
        <begin position="25"/>
        <end position="45"/>
    </location>
</feature>
<evidence type="ECO:0000256" key="2">
    <source>
        <dbReference type="ARBA" id="ARBA00007203"/>
    </source>
</evidence>
<keyword evidence="4 8" id="KW-0507">mRNA processing</keyword>
<sequence length="640" mass="73912">MAVNGRAAVSQILRSKDDAGDEDDEPKKKSREDWRKAKELEEARKAGTAPAAVDETGKDINPHIPQYISSAPWYYGTAGPTLKHQRPQEDRESGFTKLDTYYNKGVDTTKIATKFRKGACENCGAVTHIKKDCLERPRKIGAKFTNAGIASDEFAQPTLNLSYDGKRDRWNGYNPSQHKAIIEEYQKVEDAKREMRAKNLEQVRNLRIREDTAKYLRNLDPNSAYYDPKTRSMRDNPNPESERAKQRITVRNLRIREDTAKYLRILDPNSAYYDPKTRSMRDNPNPETERAKQRITVRNLRIREDTAKYLRNLDPNSAYYDPKTRSMRDNPNPESESKRRITVCNWCIREDIAKYLRNLDPNSAAVFAWEAAARGLDVHLLAEPTKLQLLQSEYTEKKSQFKSQNFVRFTGDTRAHAQSAVFAWEAAARGLDVHLLAEPTKLQLLQSEYTEKKSQFKSQVKESILEKYGGEEHLKAPPKELLLAQTEVFTRYNRDGTLVHGPEKQLANMGLVLARRTMSYCVGEAGKSVVLEVAEPNKATTLLESAEIKEKVPPAPRTLNQRSDLKRRGQAERRRRRPRGRRRALEKEELHQKRADHLLSIDERKRPYNSMYEVKEPTAEELEAYQMKRRREEDPMSQFL</sequence>
<dbReference type="Pfam" id="PF11708">
    <property type="entry name" value="Slu7"/>
    <property type="match status" value="3"/>
</dbReference>
<dbReference type="GO" id="GO:0000398">
    <property type="term" value="P:mRNA splicing, via spliceosome"/>
    <property type="evidence" value="ECO:0007669"/>
    <property type="project" value="UniProtKB-UniRule"/>
</dbReference>
<dbReference type="AlphaFoldDB" id="A0A0L7KYK4"/>